<reference evidence="1 2" key="1">
    <citation type="submission" date="2021-03" db="EMBL/GenBank/DDBJ databases">
        <title>Genomic Encyclopedia of Type Strains, Phase IV (KMG-IV): sequencing the most valuable type-strain genomes for metagenomic binning, comparative biology and taxonomic classification.</title>
        <authorList>
            <person name="Goeker M."/>
        </authorList>
    </citation>
    <scope>NUCLEOTIDE SEQUENCE [LARGE SCALE GENOMIC DNA]</scope>
    <source>
        <strain evidence="1 2">DSM 25790</strain>
    </source>
</reference>
<keyword evidence="2" id="KW-1185">Reference proteome</keyword>
<evidence type="ECO:0000313" key="2">
    <source>
        <dbReference type="Proteomes" id="UP001519294"/>
    </source>
</evidence>
<accession>A0ABS4SC87</accession>
<organism evidence="1 2">
    <name type="scientific">Virgibacillus alimentarius</name>
    <dbReference type="NCBI Taxonomy" id="698769"/>
    <lineage>
        <taxon>Bacteria</taxon>
        <taxon>Bacillati</taxon>
        <taxon>Bacillota</taxon>
        <taxon>Bacilli</taxon>
        <taxon>Bacillales</taxon>
        <taxon>Bacillaceae</taxon>
        <taxon>Virgibacillus</taxon>
    </lineage>
</organism>
<dbReference type="Proteomes" id="UP001519294">
    <property type="component" value="Unassembled WGS sequence"/>
</dbReference>
<protein>
    <submittedName>
        <fullName evidence="1">Uncharacterized protein</fullName>
    </submittedName>
</protein>
<comment type="caution">
    <text evidence="1">The sequence shown here is derived from an EMBL/GenBank/DDBJ whole genome shotgun (WGS) entry which is preliminary data.</text>
</comment>
<evidence type="ECO:0000313" key="1">
    <source>
        <dbReference type="EMBL" id="MBP2259120.1"/>
    </source>
</evidence>
<dbReference type="EMBL" id="JAGIKX010000055">
    <property type="protein sequence ID" value="MBP2259120.1"/>
    <property type="molecule type" value="Genomic_DNA"/>
</dbReference>
<gene>
    <name evidence="1" type="ORF">J2Z81_003113</name>
</gene>
<proteinExistence type="predicted"/>
<sequence length="56" mass="6218">MRETCDLEGFIGVALVSLRVLSVCVEFRLDIEGSGVPFAPKNHVEKNHSYSFLHGL</sequence>
<name>A0ABS4SC87_9BACI</name>